<keyword evidence="1" id="KW-0561">Oxygen transport</keyword>
<reference evidence="3" key="1">
    <citation type="submission" date="2023-10" db="EMBL/GenBank/DDBJ databases">
        <title>Genome assembly of Pristionchus species.</title>
        <authorList>
            <person name="Yoshida K."/>
            <person name="Sommer R.J."/>
        </authorList>
    </citation>
    <scope>NUCLEOTIDE SEQUENCE</scope>
    <source>
        <strain evidence="3">RS0144</strain>
    </source>
</reference>
<keyword evidence="1" id="KW-0479">Metal-binding</keyword>
<comment type="caution">
    <text evidence="3">The sequence shown here is derived from an EMBL/GenBank/DDBJ whole genome shotgun (WGS) entry which is preliminary data.</text>
</comment>
<comment type="similarity">
    <text evidence="1">Belongs to the globin family.</text>
</comment>
<gene>
    <name evidence="3" type="ORF">PENTCL1PPCAC_17118</name>
</gene>
<keyword evidence="1" id="KW-0408">Iron</keyword>
<dbReference type="GO" id="GO:0019825">
    <property type="term" value="F:oxygen binding"/>
    <property type="evidence" value="ECO:0007669"/>
    <property type="project" value="InterPro"/>
</dbReference>
<dbReference type="Proteomes" id="UP001432027">
    <property type="component" value="Unassembled WGS sequence"/>
</dbReference>
<evidence type="ECO:0000313" key="3">
    <source>
        <dbReference type="EMBL" id="GMS94943.1"/>
    </source>
</evidence>
<evidence type="ECO:0000313" key="4">
    <source>
        <dbReference type="Proteomes" id="UP001432027"/>
    </source>
</evidence>
<dbReference type="GO" id="GO:0020037">
    <property type="term" value="F:heme binding"/>
    <property type="evidence" value="ECO:0007669"/>
    <property type="project" value="InterPro"/>
</dbReference>
<dbReference type="InterPro" id="IPR000971">
    <property type="entry name" value="Globin"/>
</dbReference>
<dbReference type="SUPFAM" id="SSF46458">
    <property type="entry name" value="Globin-like"/>
    <property type="match status" value="1"/>
</dbReference>
<keyword evidence="4" id="KW-1185">Reference proteome</keyword>
<name>A0AAV5TL06_9BILA</name>
<feature type="domain" description="Globin" evidence="2">
    <location>
        <begin position="99"/>
        <end position="244"/>
    </location>
</feature>
<dbReference type="CDD" id="cd01040">
    <property type="entry name" value="Mb-like"/>
    <property type="match status" value="1"/>
</dbReference>
<dbReference type="InterPro" id="IPR012292">
    <property type="entry name" value="Globin/Proto"/>
</dbReference>
<dbReference type="InterPro" id="IPR044399">
    <property type="entry name" value="Mb-like_M"/>
</dbReference>
<keyword evidence="1" id="KW-0349">Heme</keyword>
<proteinExistence type="inferred from homology"/>
<dbReference type="GO" id="GO:0005344">
    <property type="term" value="F:oxygen carrier activity"/>
    <property type="evidence" value="ECO:0007669"/>
    <property type="project" value="UniProtKB-KW"/>
</dbReference>
<dbReference type="Pfam" id="PF00042">
    <property type="entry name" value="Globin"/>
    <property type="match status" value="1"/>
</dbReference>
<keyword evidence="1" id="KW-0813">Transport</keyword>
<sequence length="251" mass="28949">ISHALKTRQHAQWPSTSFLTIKLDGVSSFTHLSSAPITTTFTTYLFPFHQGHFDHSISYLPPIVYRPSIHLLHWHSLALAHHLPLQFHFHFRESTMSVEVARLCKTSLLSANVGTGENEVQNGRDFYKFFFTNYPTLRVYFKGAENFTADDVQKSDRFEKQGQRILLATHILAETFANQDVFKAYVRETINRHRIYKMDPALWLAFFTVFTGYLETKTKLDDATKKAWAELGKVFNEEAQTHLKNSGLPHA</sequence>
<protein>
    <recommendedName>
        <fullName evidence="2">Globin domain-containing protein</fullName>
    </recommendedName>
</protein>
<dbReference type="PROSITE" id="PS01033">
    <property type="entry name" value="GLOBIN"/>
    <property type="match status" value="1"/>
</dbReference>
<accession>A0AAV5TL06</accession>
<evidence type="ECO:0000256" key="1">
    <source>
        <dbReference type="RuleBase" id="RU000356"/>
    </source>
</evidence>
<dbReference type="Gene3D" id="1.10.490.10">
    <property type="entry name" value="Globins"/>
    <property type="match status" value="1"/>
</dbReference>
<dbReference type="EMBL" id="BTSX01000004">
    <property type="protein sequence ID" value="GMS94943.1"/>
    <property type="molecule type" value="Genomic_DNA"/>
</dbReference>
<organism evidence="3 4">
    <name type="scientific">Pristionchus entomophagus</name>
    <dbReference type="NCBI Taxonomy" id="358040"/>
    <lineage>
        <taxon>Eukaryota</taxon>
        <taxon>Metazoa</taxon>
        <taxon>Ecdysozoa</taxon>
        <taxon>Nematoda</taxon>
        <taxon>Chromadorea</taxon>
        <taxon>Rhabditida</taxon>
        <taxon>Rhabditina</taxon>
        <taxon>Diplogasteromorpha</taxon>
        <taxon>Diplogasteroidea</taxon>
        <taxon>Neodiplogasteridae</taxon>
        <taxon>Pristionchus</taxon>
    </lineage>
</organism>
<dbReference type="AlphaFoldDB" id="A0AAV5TL06"/>
<dbReference type="InterPro" id="IPR009050">
    <property type="entry name" value="Globin-like_sf"/>
</dbReference>
<evidence type="ECO:0000259" key="2">
    <source>
        <dbReference type="PROSITE" id="PS01033"/>
    </source>
</evidence>
<feature type="non-terminal residue" evidence="3">
    <location>
        <position position="1"/>
    </location>
</feature>